<name>A0ABP8UY35_9GAMM</name>
<dbReference type="PROSITE" id="PS50994">
    <property type="entry name" value="INTEGRASE"/>
    <property type="match status" value="1"/>
</dbReference>
<dbReference type="SUPFAM" id="SSF53098">
    <property type="entry name" value="Ribonuclease H-like"/>
    <property type="match status" value="1"/>
</dbReference>
<dbReference type="InterPro" id="IPR036397">
    <property type="entry name" value="RNaseH_sf"/>
</dbReference>
<accession>A0ABP8UY35</accession>
<comment type="caution">
    <text evidence="2">The sequence shown here is derived from an EMBL/GenBank/DDBJ whole genome shotgun (WGS) entry which is preliminary data.</text>
</comment>
<dbReference type="InterPro" id="IPR048020">
    <property type="entry name" value="Transpos_IS3"/>
</dbReference>
<dbReference type="NCBIfam" id="NF033516">
    <property type="entry name" value="transpos_IS3"/>
    <property type="match status" value="1"/>
</dbReference>
<dbReference type="Proteomes" id="UP001500604">
    <property type="component" value="Unassembled WGS sequence"/>
</dbReference>
<dbReference type="InterPro" id="IPR012337">
    <property type="entry name" value="RNaseH-like_sf"/>
</dbReference>
<keyword evidence="3" id="KW-1185">Reference proteome</keyword>
<evidence type="ECO:0000259" key="1">
    <source>
        <dbReference type="PROSITE" id="PS50994"/>
    </source>
</evidence>
<dbReference type="EMBL" id="BAABFL010000108">
    <property type="protein sequence ID" value="GAA4648838.1"/>
    <property type="molecule type" value="Genomic_DNA"/>
</dbReference>
<reference evidence="3" key="1">
    <citation type="journal article" date="2019" name="Int. J. Syst. Evol. Microbiol.">
        <title>The Global Catalogue of Microorganisms (GCM) 10K type strain sequencing project: providing services to taxonomists for standard genome sequencing and annotation.</title>
        <authorList>
            <consortium name="The Broad Institute Genomics Platform"/>
            <consortium name="The Broad Institute Genome Sequencing Center for Infectious Disease"/>
            <person name="Wu L."/>
            <person name="Ma J."/>
        </authorList>
    </citation>
    <scope>NUCLEOTIDE SEQUENCE [LARGE SCALE GENOMIC DNA]</scope>
    <source>
        <strain evidence="3">JCM 17805</strain>
    </source>
</reference>
<dbReference type="Gene3D" id="3.30.420.10">
    <property type="entry name" value="Ribonuclease H-like superfamily/Ribonuclease H"/>
    <property type="match status" value="1"/>
</dbReference>
<gene>
    <name evidence="2" type="ORF">GCM10023116_11110</name>
</gene>
<organism evidence="2 3">
    <name type="scientific">Kistimonas scapharcae</name>
    <dbReference type="NCBI Taxonomy" id="1036133"/>
    <lineage>
        <taxon>Bacteria</taxon>
        <taxon>Pseudomonadati</taxon>
        <taxon>Pseudomonadota</taxon>
        <taxon>Gammaproteobacteria</taxon>
        <taxon>Oceanospirillales</taxon>
        <taxon>Endozoicomonadaceae</taxon>
        <taxon>Kistimonas</taxon>
    </lineage>
</organism>
<dbReference type="Pfam" id="PF00665">
    <property type="entry name" value="rve"/>
    <property type="match status" value="1"/>
</dbReference>
<dbReference type="Pfam" id="PF13333">
    <property type="entry name" value="rve_2"/>
    <property type="match status" value="1"/>
</dbReference>
<dbReference type="InterPro" id="IPR050900">
    <property type="entry name" value="Transposase_IS3/IS150/IS904"/>
</dbReference>
<feature type="domain" description="Integrase catalytic" evidence="1">
    <location>
        <begin position="36"/>
        <end position="198"/>
    </location>
</feature>
<dbReference type="PANTHER" id="PTHR46889">
    <property type="entry name" value="TRANSPOSASE INSF FOR INSERTION SEQUENCE IS3B-RELATED"/>
    <property type="match status" value="1"/>
</dbReference>
<evidence type="ECO:0000313" key="2">
    <source>
        <dbReference type="EMBL" id="GAA4648838.1"/>
    </source>
</evidence>
<proteinExistence type="predicted"/>
<evidence type="ECO:0000313" key="3">
    <source>
        <dbReference type="Proteomes" id="UP001500604"/>
    </source>
</evidence>
<sequence>MKEEGLRGRCVRVYRRAPGLHRFYRNIANIRKDLPKPTAPNQHWAADVTYIRVKGKWQYLAAILDLYSRRIVGWSLAGRRTVELTRASLMMAIRNRKPPEGLVFHTDRGIEYRAHEIQDIHKRYGIIPSMNRPGQCTDNAEMESFFHSLKAELIKGSHFYGEMHLRDCIAGYIQHFYNRTRLHSSLNYQSPVEYEAAV</sequence>
<dbReference type="InterPro" id="IPR001584">
    <property type="entry name" value="Integrase_cat-core"/>
</dbReference>
<protein>
    <recommendedName>
        <fullName evidence="1">Integrase catalytic domain-containing protein</fullName>
    </recommendedName>
</protein>
<dbReference type="PANTHER" id="PTHR46889:SF4">
    <property type="entry name" value="TRANSPOSASE INSO FOR INSERTION SEQUENCE ELEMENT IS911B-RELATED"/>
    <property type="match status" value="1"/>
</dbReference>